<reference evidence="2 3" key="1">
    <citation type="submission" date="2015-07" db="EMBL/GenBank/DDBJ databases">
        <title>The genome of Habropoda laboriosa.</title>
        <authorList>
            <person name="Pan H."/>
            <person name="Kapheim K."/>
        </authorList>
    </citation>
    <scope>NUCLEOTIDE SEQUENCE [LARGE SCALE GENOMIC DNA]</scope>
    <source>
        <strain evidence="2">0110345459</strain>
    </source>
</reference>
<name>A0A0L7RKJ1_9HYME</name>
<evidence type="ECO:0000313" key="3">
    <source>
        <dbReference type="Proteomes" id="UP000053825"/>
    </source>
</evidence>
<gene>
    <name evidence="2" type="ORF">WH47_05381</name>
</gene>
<evidence type="ECO:0000313" key="2">
    <source>
        <dbReference type="EMBL" id="KOC71266.1"/>
    </source>
</evidence>
<feature type="compositionally biased region" description="Basic residues" evidence="1">
    <location>
        <begin position="21"/>
        <end position="34"/>
    </location>
</feature>
<dbReference type="EMBL" id="KQ414574">
    <property type="protein sequence ID" value="KOC71266.1"/>
    <property type="molecule type" value="Genomic_DNA"/>
</dbReference>
<dbReference type="AlphaFoldDB" id="A0A0L7RKJ1"/>
<evidence type="ECO:0000256" key="1">
    <source>
        <dbReference type="SAM" id="MobiDB-lite"/>
    </source>
</evidence>
<feature type="compositionally biased region" description="Polar residues" evidence="1">
    <location>
        <begin position="1"/>
        <end position="10"/>
    </location>
</feature>
<keyword evidence="3" id="KW-1185">Reference proteome</keyword>
<feature type="region of interest" description="Disordered" evidence="1">
    <location>
        <begin position="1"/>
        <end position="38"/>
    </location>
</feature>
<sequence>MKRCTASISNKRNKENEKNVTKWRKREKKTRKKRTGEDENKIIESSVARILVF</sequence>
<protein>
    <submittedName>
        <fullName evidence="2">Uncharacterized protein</fullName>
    </submittedName>
</protein>
<organism evidence="2 3">
    <name type="scientific">Habropoda laboriosa</name>
    <dbReference type="NCBI Taxonomy" id="597456"/>
    <lineage>
        <taxon>Eukaryota</taxon>
        <taxon>Metazoa</taxon>
        <taxon>Ecdysozoa</taxon>
        <taxon>Arthropoda</taxon>
        <taxon>Hexapoda</taxon>
        <taxon>Insecta</taxon>
        <taxon>Pterygota</taxon>
        <taxon>Neoptera</taxon>
        <taxon>Endopterygota</taxon>
        <taxon>Hymenoptera</taxon>
        <taxon>Apocrita</taxon>
        <taxon>Aculeata</taxon>
        <taxon>Apoidea</taxon>
        <taxon>Anthophila</taxon>
        <taxon>Apidae</taxon>
        <taxon>Habropoda</taxon>
    </lineage>
</organism>
<dbReference type="Proteomes" id="UP000053825">
    <property type="component" value="Unassembled WGS sequence"/>
</dbReference>
<proteinExistence type="predicted"/>
<accession>A0A0L7RKJ1</accession>